<proteinExistence type="predicted"/>
<dbReference type="InterPro" id="IPR003779">
    <property type="entry name" value="CMD-like"/>
</dbReference>
<dbReference type="PANTHER" id="PTHR33930:SF2">
    <property type="entry name" value="BLR3452 PROTEIN"/>
    <property type="match status" value="1"/>
</dbReference>
<evidence type="ECO:0000313" key="2">
    <source>
        <dbReference type="EMBL" id="QQE91152.1"/>
    </source>
</evidence>
<dbReference type="InterPro" id="IPR029032">
    <property type="entry name" value="AhpD-like"/>
</dbReference>
<dbReference type="RefSeq" id="WP_136890164.1">
    <property type="nucleotide sequence ID" value="NZ_CP066311.1"/>
</dbReference>
<dbReference type="Proteomes" id="UP000596192">
    <property type="component" value="Plasmid unnamed1"/>
</dbReference>
<evidence type="ECO:0000313" key="3">
    <source>
        <dbReference type="Proteomes" id="UP000596192"/>
    </source>
</evidence>
<protein>
    <submittedName>
        <fullName evidence="2">Carboxymuconolactone decarboxylase family protein</fullName>
    </submittedName>
</protein>
<sequence length="98" mass="10440">MNISNPFQVFMTEAPDQAKVWMNAAKALDDASALDKKTEELAYIAVLAAVRLTSGMPFHVQLAKKFGASRKEVISAVLLGLPATGNVVIQSLPVALEA</sequence>
<keyword evidence="2" id="KW-0614">Plasmid</keyword>
<dbReference type="SUPFAM" id="SSF69118">
    <property type="entry name" value="AhpD-like"/>
    <property type="match status" value="1"/>
</dbReference>
<accession>A0AAQ0C132</accession>
<gene>
    <name evidence="2" type="ORF">GKQ51_21940</name>
</gene>
<evidence type="ECO:0000259" key="1">
    <source>
        <dbReference type="Pfam" id="PF02627"/>
    </source>
</evidence>
<dbReference type="AlphaFoldDB" id="A0AAQ0C132"/>
<dbReference type="GO" id="GO:0051920">
    <property type="term" value="F:peroxiredoxin activity"/>
    <property type="evidence" value="ECO:0007669"/>
    <property type="project" value="InterPro"/>
</dbReference>
<dbReference type="EMBL" id="CP066311">
    <property type="protein sequence ID" value="QQE91152.1"/>
    <property type="molecule type" value="Genomic_DNA"/>
</dbReference>
<reference evidence="2 3" key="1">
    <citation type="submission" date="2020-12" db="EMBL/GenBank/DDBJ databases">
        <title>Genomic Analysis and Response surface optimization of nitrogen-fixing conditions for A. chroococcum strain HR1, Isolation from rhizosphere soil.</title>
        <authorList>
            <person name="Li J."/>
            <person name="Yang H."/>
            <person name="Liu H."/>
            <person name="Wang C."/>
            <person name="Tian Y."/>
            <person name="Lu X.Y."/>
        </authorList>
    </citation>
    <scope>NUCLEOTIDE SEQUENCE [LARGE SCALE GENOMIC DNA]</scope>
    <source>
        <strain evidence="2 3">HR1</strain>
        <plasmid evidence="2 3">unnamed1</plasmid>
    </source>
</reference>
<dbReference type="Gene3D" id="1.20.1290.10">
    <property type="entry name" value="AhpD-like"/>
    <property type="match status" value="1"/>
</dbReference>
<dbReference type="PANTHER" id="PTHR33930">
    <property type="entry name" value="ALKYL HYDROPEROXIDE REDUCTASE AHPD"/>
    <property type="match status" value="1"/>
</dbReference>
<dbReference type="Pfam" id="PF02627">
    <property type="entry name" value="CMD"/>
    <property type="match status" value="1"/>
</dbReference>
<organism evidence="2 3">
    <name type="scientific">Azotobacter chroococcum</name>
    <dbReference type="NCBI Taxonomy" id="353"/>
    <lineage>
        <taxon>Bacteria</taxon>
        <taxon>Pseudomonadati</taxon>
        <taxon>Pseudomonadota</taxon>
        <taxon>Gammaproteobacteria</taxon>
        <taxon>Pseudomonadales</taxon>
        <taxon>Pseudomonadaceae</taxon>
        <taxon>Azotobacter</taxon>
    </lineage>
</organism>
<name>A0AAQ0C132_9GAMM</name>
<feature type="domain" description="Carboxymuconolactone decarboxylase-like" evidence="1">
    <location>
        <begin position="15"/>
        <end position="86"/>
    </location>
</feature>
<geneLocation type="plasmid" evidence="2 3">
    <name>unnamed1</name>
</geneLocation>